<dbReference type="InterPro" id="IPR013856">
    <property type="entry name" value="Peptidase_M4_domain"/>
</dbReference>
<dbReference type="GO" id="GO:0005509">
    <property type="term" value="F:calcium ion binding"/>
    <property type="evidence" value="ECO:0007669"/>
    <property type="project" value="InterPro"/>
</dbReference>
<evidence type="ECO:0000313" key="15">
    <source>
        <dbReference type="Proteomes" id="UP000636960"/>
    </source>
</evidence>
<dbReference type="SUPFAM" id="SSF49313">
    <property type="entry name" value="Cadherin-like"/>
    <property type="match status" value="2"/>
</dbReference>
<dbReference type="InterPro" id="IPR011096">
    <property type="entry name" value="FTP_domain"/>
</dbReference>
<dbReference type="Gene3D" id="3.10.450.490">
    <property type="match status" value="1"/>
</dbReference>
<dbReference type="Pfam" id="PF01447">
    <property type="entry name" value="Peptidase_M4"/>
    <property type="match status" value="1"/>
</dbReference>
<evidence type="ECO:0000256" key="1">
    <source>
        <dbReference type="ARBA" id="ARBA00009388"/>
    </source>
</evidence>
<proteinExistence type="inferred from homology"/>
<evidence type="ECO:0000313" key="14">
    <source>
        <dbReference type="EMBL" id="GIE97551.1"/>
    </source>
</evidence>
<reference evidence="14" key="1">
    <citation type="submission" date="2021-01" db="EMBL/GenBank/DDBJ databases">
        <title>Whole genome shotgun sequence of Actinoplanes rishiriensis NBRC 108556.</title>
        <authorList>
            <person name="Komaki H."/>
            <person name="Tamura T."/>
        </authorList>
    </citation>
    <scope>NUCLEOTIDE SEQUENCE</scope>
    <source>
        <strain evidence="14">NBRC 108556</strain>
    </source>
</reference>
<sequence>MRDMVPRNSDHGGITVHISMRISACLTAALVAAVAAAGAAAAVAAEAAEGRPAAAAPDPAPSASAGQKPHPGQGAEAGVGQKPYPGQGAEAGVGQKPYPGQGAEAGVGQKPYPGQGAEAGAGQKPHPGQGAEAGAGQKPRANQEPPPRAGIEPPSRDRAVQDARALVGRHGRAIRAAAGESYQLKGVVVDPDGSRHVRFDRTYRGLPVLGGDYVVHANPDGSFRDTSVAQRQTIAVGTTPVVDAERAKRALPGKDSAARLVVDAAPGTPVLAWQVTGPDGRTVVVDAGSGEVRRRFDSVHRADGTGHSLYSGEVPLSTSRTEDGRFTLTDPDRGGARTLDALDSTYPKPAGSVPLLDDDNVWGDGTRADRATVAADVHYGVAQTFDYFKGNFNRTGVRDDGSAPVAMVHENEANAAFYSDCYCVSFGDGDDTRGPFVSLDIVAHEWAHGVTFGTAGLVYDGESGGLNEATSDIFGTLVEFAANNPNDPPDYLVAEKLGTSPLRYMDEPIRDGQSSSCWNSAIGVKDVHYSSGVANKFFYNLAVGSGESRWGTSTPCAGAPPVTGIGNDKAGQIWYRALTVYMLSNTNYAAARQATLTAAADLYGAGGTEYAAVDAAWKAVNVDGSDPVPQEPAVWRPGNQESVVGDTVRLQIRAEDPQGDDITFAATDLPAGLSMDATGLITGSPTTTGWEYVKISVTDSAGHVGVTYFFWDIFGPPAVTNPGDQTTGVGDWVFLNIEATDDDSDYELTYTFEGMPDGLLGTSTFIYGYPEKAGTWTTRVTVTDSEGRSTTISFGWTVT</sequence>
<dbReference type="PRINTS" id="PR00730">
    <property type="entry name" value="THERMOLYSIN"/>
</dbReference>
<name>A0A919MRT5_9ACTN</name>
<evidence type="ECO:0000256" key="9">
    <source>
        <dbReference type="SAM" id="MobiDB-lite"/>
    </source>
</evidence>
<dbReference type="InterPro" id="IPR015919">
    <property type="entry name" value="Cadherin-like_sf"/>
</dbReference>
<dbReference type="InterPro" id="IPR027268">
    <property type="entry name" value="Peptidase_M4/M1_CTD_sf"/>
</dbReference>
<dbReference type="GO" id="GO:0005975">
    <property type="term" value="P:carbohydrate metabolic process"/>
    <property type="evidence" value="ECO:0007669"/>
    <property type="project" value="UniProtKB-ARBA"/>
</dbReference>
<dbReference type="InterPro" id="IPR013783">
    <property type="entry name" value="Ig-like_fold"/>
</dbReference>
<dbReference type="Pfam" id="PF02868">
    <property type="entry name" value="Peptidase_M4_C"/>
    <property type="match status" value="1"/>
</dbReference>
<feature type="domain" description="FTP" evidence="13">
    <location>
        <begin position="181"/>
        <end position="223"/>
    </location>
</feature>
<dbReference type="Gene3D" id="2.60.40.10">
    <property type="entry name" value="Immunoglobulins"/>
    <property type="match status" value="2"/>
</dbReference>
<dbReference type="Pfam" id="PF07504">
    <property type="entry name" value="FTP"/>
    <property type="match status" value="1"/>
</dbReference>
<accession>A0A919MRT5</accession>
<dbReference type="InterPro" id="IPR001570">
    <property type="entry name" value="Peptidase_M4_C_domain"/>
</dbReference>
<feature type="domain" description="Peptidase M4" evidence="11">
    <location>
        <begin position="304"/>
        <end position="451"/>
    </location>
</feature>
<dbReference type="CDD" id="cd09597">
    <property type="entry name" value="M4_TLP"/>
    <property type="match status" value="1"/>
</dbReference>
<dbReference type="AlphaFoldDB" id="A0A919MRT5"/>
<gene>
    <name evidence="14" type="ORF">Ari01nite_50160</name>
</gene>
<feature type="signal peptide" evidence="10">
    <location>
        <begin position="1"/>
        <end position="47"/>
    </location>
</feature>
<protein>
    <recommendedName>
        <fullName evidence="16">Zn-dependent metalloprotease</fullName>
    </recommendedName>
</protein>
<dbReference type="SUPFAM" id="SSF55486">
    <property type="entry name" value="Metalloproteases ('zincins'), catalytic domain"/>
    <property type="match status" value="1"/>
</dbReference>
<dbReference type="GO" id="GO:0004222">
    <property type="term" value="F:metalloendopeptidase activity"/>
    <property type="evidence" value="ECO:0007669"/>
    <property type="project" value="InterPro"/>
</dbReference>
<keyword evidence="2" id="KW-0645">Protease</keyword>
<evidence type="ECO:0000256" key="2">
    <source>
        <dbReference type="ARBA" id="ARBA00022670"/>
    </source>
</evidence>
<feature type="region of interest" description="Disordered" evidence="9">
    <location>
        <begin position="53"/>
        <end position="160"/>
    </location>
</feature>
<dbReference type="Pfam" id="PF05345">
    <property type="entry name" value="He_PIG"/>
    <property type="match status" value="2"/>
</dbReference>
<evidence type="ECO:0000256" key="8">
    <source>
        <dbReference type="PIRSR" id="PIRSR623612-1"/>
    </source>
</evidence>
<evidence type="ECO:0000256" key="7">
    <source>
        <dbReference type="ARBA" id="ARBA00023049"/>
    </source>
</evidence>
<evidence type="ECO:0000256" key="4">
    <source>
        <dbReference type="ARBA" id="ARBA00022729"/>
    </source>
</evidence>
<dbReference type="InterPro" id="IPR050728">
    <property type="entry name" value="Zinc_Metalloprotease_M4"/>
</dbReference>
<keyword evidence="7" id="KW-0482">Metalloprotease</keyword>
<feature type="compositionally biased region" description="Low complexity" evidence="9">
    <location>
        <begin position="53"/>
        <end position="66"/>
    </location>
</feature>
<dbReference type="Gene3D" id="3.10.170.10">
    <property type="match status" value="1"/>
</dbReference>
<comment type="similarity">
    <text evidence="1">Belongs to the peptidase M4 family.</text>
</comment>
<dbReference type="EMBL" id="BOMV01000057">
    <property type="protein sequence ID" value="GIE97551.1"/>
    <property type="molecule type" value="Genomic_DNA"/>
</dbReference>
<keyword evidence="4 10" id="KW-0732">Signal</keyword>
<feature type="active site" evidence="8">
    <location>
        <position position="445"/>
    </location>
</feature>
<comment type="caution">
    <text evidence="14">The sequence shown here is derived from an EMBL/GenBank/DDBJ whole genome shotgun (WGS) entry which is preliminary data.</text>
</comment>
<dbReference type="Gene3D" id="1.10.390.10">
    <property type="entry name" value="Neutral Protease Domain 2"/>
    <property type="match status" value="1"/>
</dbReference>
<feature type="chain" id="PRO_5037846812" description="Zn-dependent metalloprotease" evidence="10">
    <location>
        <begin position="48"/>
        <end position="799"/>
    </location>
</feature>
<evidence type="ECO:0000259" key="13">
    <source>
        <dbReference type="Pfam" id="PF07504"/>
    </source>
</evidence>
<evidence type="ECO:0000256" key="3">
    <source>
        <dbReference type="ARBA" id="ARBA00022723"/>
    </source>
</evidence>
<keyword evidence="5" id="KW-0378">Hydrolase</keyword>
<dbReference type="PANTHER" id="PTHR33794:SF1">
    <property type="entry name" value="BACILLOLYSIN"/>
    <property type="match status" value="1"/>
</dbReference>
<dbReference type="GO" id="GO:0016020">
    <property type="term" value="C:membrane"/>
    <property type="evidence" value="ECO:0007669"/>
    <property type="project" value="InterPro"/>
</dbReference>
<organism evidence="14 15">
    <name type="scientific">Paractinoplanes rishiriensis</name>
    <dbReference type="NCBI Taxonomy" id="1050105"/>
    <lineage>
        <taxon>Bacteria</taxon>
        <taxon>Bacillati</taxon>
        <taxon>Actinomycetota</taxon>
        <taxon>Actinomycetes</taxon>
        <taxon>Micromonosporales</taxon>
        <taxon>Micromonosporaceae</taxon>
        <taxon>Paractinoplanes</taxon>
    </lineage>
</organism>
<feature type="active site" description="Proton donor" evidence="8">
    <location>
        <position position="528"/>
    </location>
</feature>
<feature type="domain" description="Peptidase M4 C-terminal" evidence="12">
    <location>
        <begin position="455"/>
        <end position="622"/>
    </location>
</feature>
<evidence type="ECO:0000256" key="5">
    <source>
        <dbReference type="ARBA" id="ARBA00022801"/>
    </source>
</evidence>
<keyword evidence="15" id="KW-1185">Reference proteome</keyword>
<evidence type="ECO:0000256" key="6">
    <source>
        <dbReference type="ARBA" id="ARBA00022833"/>
    </source>
</evidence>
<evidence type="ECO:0000259" key="12">
    <source>
        <dbReference type="Pfam" id="PF02868"/>
    </source>
</evidence>
<keyword evidence="6" id="KW-0862">Zinc</keyword>
<evidence type="ECO:0000256" key="10">
    <source>
        <dbReference type="SAM" id="SignalP"/>
    </source>
</evidence>
<dbReference type="Proteomes" id="UP000636960">
    <property type="component" value="Unassembled WGS sequence"/>
</dbReference>
<evidence type="ECO:0008006" key="16">
    <source>
        <dbReference type="Google" id="ProtNLM"/>
    </source>
</evidence>
<keyword evidence="3" id="KW-0479">Metal-binding</keyword>
<evidence type="ECO:0000259" key="11">
    <source>
        <dbReference type="Pfam" id="PF01447"/>
    </source>
</evidence>
<dbReference type="GO" id="GO:0006508">
    <property type="term" value="P:proteolysis"/>
    <property type="evidence" value="ECO:0007669"/>
    <property type="project" value="UniProtKB-KW"/>
</dbReference>
<dbReference type="InterPro" id="IPR023612">
    <property type="entry name" value="Peptidase_M4"/>
</dbReference>
<dbReference type="PANTHER" id="PTHR33794">
    <property type="entry name" value="BACILLOLYSIN"/>
    <property type="match status" value="1"/>
</dbReference>